<dbReference type="InParanoid" id="A0A1Q3DH75"/>
<proteinExistence type="predicted"/>
<evidence type="ECO:0000313" key="2">
    <source>
        <dbReference type="EMBL" id="GAV91850.1"/>
    </source>
</evidence>
<evidence type="ECO:0000313" key="3">
    <source>
        <dbReference type="Proteomes" id="UP000187406"/>
    </source>
</evidence>
<name>A0A1Q3DH75_CEPFO</name>
<keyword evidence="1" id="KW-0472">Membrane</keyword>
<evidence type="ECO:0000256" key="1">
    <source>
        <dbReference type="SAM" id="Phobius"/>
    </source>
</evidence>
<dbReference type="Proteomes" id="UP000187406">
    <property type="component" value="Unassembled WGS sequence"/>
</dbReference>
<keyword evidence="3" id="KW-1185">Reference proteome</keyword>
<dbReference type="EMBL" id="BDDD01008212">
    <property type="protein sequence ID" value="GAV91850.1"/>
    <property type="molecule type" value="Genomic_DNA"/>
</dbReference>
<protein>
    <submittedName>
        <fullName evidence="2">Uncharacterized protein</fullName>
    </submittedName>
</protein>
<keyword evidence="1" id="KW-1133">Transmembrane helix</keyword>
<sequence>MKAKRIDLKYQNLDDVQVYQISQLFQKTYPFIQPQQDESTSHCLILYTTYFTNIFPLHPSCLLTHSLESSKPSDSSISLSPSTITLQLYRYILHRWYISLVLPSLHMFRFYVIFFL</sequence>
<organism evidence="2 3">
    <name type="scientific">Cephalotus follicularis</name>
    <name type="common">Albany pitcher plant</name>
    <dbReference type="NCBI Taxonomy" id="3775"/>
    <lineage>
        <taxon>Eukaryota</taxon>
        <taxon>Viridiplantae</taxon>
        <taxon>Streptophyta</taxon>
        <taxon>Embryophyta</taxon>
        <taxon>Tracheophyta</taxon>
        <taxon>Spermatophyta</taxon>
        <taxon>Magnoliopsida</taxon>
        <taxon>eudicotyledons</taxon>
        <taxon>Gunneridae</taxon>
        <taxon>Pentapetalae</taxon>
        <taxon>rosids</taxon>
        <taxon>fabids</taxon>
        <taxon>Oxalidales</taxon>
        <taxon>Cephalotaceae</taxon>
        <taxon>Cephalotus</taxon>
    </lineage>
</organism>
<accession>A0A1Q3DH75</accession>
<feature type="transmembrane region" description="Helical" evidence="1">
    <location>
        <begin position="96"/>
        <end position="114"/>
    </location>
</feature>
<comment type="caution">
    <text evidence="2">The sequence shown here is derived from an EMBL/GenBank/DDBJ whole genome shotgun (WGS) entry which is preliminary data.</text>
</comment>
<reference evidence="3" key="1">
    <citation type="submission" date="2016-04" db="EMBL/GenBank/DDBJ databases">
        <title>Cephalotus genome sequencing.</title>
        <authorList>
            <person name="Fukushima K."/>
            <person name="Hasebe M."/>
            <person name="Fang X."/>
        </authorList>
    </citation>
    <scope>NUCLEOTIDE SEQUENCE [LARGE SCALE GENOMIC DNA]</scope>
    <source>
        <strain evidence="3">cv. St1</strain>
    </source>
</reference>
<dbReference type="AlphaFoldDB" id="A0A1Q3DH75"/>
<gene>
    <name evidence="2" type="ORF">CFOL_v3_35236</name>
</gene>
<keyword evidence="1" id="KW-0812">Transmembrane</keyword>